<accession>A0AAC9Y0N2</accession>
<reference evidence="1 2" key="1">
    <citation type="submission" date="2017-07" db="EMBL/GenBank/DDBJ databases">
        <title>Lactobacillus curvatus MRS6 whole genome.</title>
        <authorList>
            <person name="Jans C."/>
            <person name="Lagler S."/>
            <person name="Lacroix C."/>
            <person name="Meile L."/>
            <person name="Stevens M.J.A."/>
        </authorList>
    </citation>
    <scope>NUCLEOTIDE SEQUENCE [LARGE SCALE GENOMIC DNA]</scope>
    <source>
        <strain evidence="1 2">MRS6</strain>
    </source>
</reference>
<protein>
    <submittedName>
        <fullName evidence="1">Uncharacterized protein</fullName>
    </submittedName>
</protein>
<gene>
    <name evidence="1" type="ORF">CG419_03765</name>
</gene>
<dbReference type="EMBL" id="CP022474">
    <property type="protein sequence ID" value="ASN59792.1"/>
    <property type="molecule type" value="Genomic_DNA"/>
</dbReference>
<organism evidence="1 2">
    <name type="scientific">Latilactobacillus curvatus</name>
    <name type="common">Lactobacillus curvatus</name>
    <dbReference type="NCBI Taxonomy" id="28038"/>
    <lineage>
        <taxon>Bacteria</taxon>
        <taxon>Bacillati</taxon>
        <taxon>Bacillota</taxon>
        <taxon>Bacilli</taxon>
        <taxon>Lactobacillales</taxon>
        <taxon>Lactobacillaceae</taxon>
        <taxon>Latilactobacillus</taxon>
    </lineage>
</organism>
<dbReference type="RefSeq" id="WP_089556502.1">
    <property type="nucleotide sequence ID" value="NZ_CP022474.1"/>
</dbReference>
<evidence type="ECO:0000313" key="1">
    <source>
        <dbReference type="EMBL" id="ASN59792.1"/>
    </source>
</evidence>
<sequence length="61" mass="7363">MAKENSSQLIYEKIIKDFYGMRYEEWLAVRASIDGLFKEKAIEKEVNLDDLDQLKRYLTFR</sequence>
<name>A0AAC9Y0N2_LATCU</name>
<dbReference type="Proteomes" id="UP000199749">
    <property type="component" value="Chromosome"/>
</dbReference>
<evidence type="ECO:0000313" key="2">
    <source>
        <dbReference type="Proteomes" id="UP000199749"/>
    </source>
</evidence>
<proteinExistence type="predicted"/>
<dbReference type="AlphaFoldDB" id="A0AAC9Y0N2"/>